<proteinExistence type="predicted"/>
<sequence>LKEYHTQAILEAKERSQFDRKQVSELGNEILNNYCDSNIQDDFTKSCLSFIDSQELLLSEQVRSTIRLDYLPKVPNLAALSEQNQSKKHGISPSVHIMIIYDGYNSIIPRMMRRVSKLKRHGEWNHGLGQKKQPLFVIQDGKNNIKETFIE</sequence>
<name>A0A9N9D5V5_9GLOM</name>
<feature type="non-terminal residue" evidence="1">
    <location>
        <position position="1"/>
    </location>
</feature>
<dbReference type="AlphaFoldDB" id="A0A9N9D5V5"/>
<evidence type="ECO:0000313" key="1">
    <source>
        <dbReference type="EMBL" id="CAG8623554.1"/>
    </source>
</evidence>
<organism evidence="1 2">
    <name type="scientific">Diversispora eburnea</name>
    <dbReference type="NCBI Taxonomy" id="1213867"/>
    <lineage>
        <taxon>Eukaryota</taxon>
        <taxon>Fungi</taxon>
        <taxon>Fungi incertae sedis</taxon>
        <taxon>Mucoromycota</taxon>
        <taxon>Glomeromycotina</taxon>
        <taxon>Glomeromycetes</taxon>
        <taxon>Diversisporales</taxon>
        <taxon>Diversisporaceae</taxon>
        <taxon>Diversispora</taxon>
    </lineage>
</organism>
<protein>
    <submittedName>
        <fullName evidence="1">6228_t:CDS:1</fullName>
    </submittedName>
</protein>
<dbReference type="EMBL" id="CAJVPK010003121">
    <property type="protein sequence ID" value="CAG8623554.1"/>
    <property type="molecule type" value="Genomic_DNA"/>
</dbReference>
<dbReference type="OrthoDB" id="2015372at2759"/>
<accession>A0A9N9D5V5</accession>
<gene>
    <name evidence="1" type="ORF">DEBURN_LOCUS10469</name>
</gene>
<comment type="caution">
    <text evidence="1">The sequence shown here is derived from an EMBL/GenBank/DDBJ whole genome shotgun (WGS) entry which is preliminary data.</text>
</comment>
<keyword evidence="2" id="KW-1185">Reference proteome</keyword>
<feature type="non-terminal residue" evidence="1">
    <location>
        <position position="151"/>
    </location>
</feature>
<reference evidence="1" key="1">
    <citation type="submission" date="2021-06" db="EMBL/GenBank/DDBJ databases">
        <authorList>
            <person name="Kallberg Y."/>
            <person name="Tangrot J."/>
            <person name="Rosling A."/>
        </authorList>
    </citation>
    <scope>NUCLEOTIDE SEQUENCE</scope>
    <source>
        <strain evidence="1">AZ414A</strain>
    </source>
</reference>
<dbReference type="Proteomes" id="UP000789706">
    <property type="component" value="Unassembled WGS sequence"/>
</dbReference>
<evidence type="ECO:0000313" key="2">
    <source>
        <dbReference type="Proteomes" id="UP000789706"/>
    </source>
</evidence>